<accession>A0ABS7AQF1</accession>
<comment type="caution">
    <text evidence="2">The sequence shown here is derived from an EMBL/GenBank/DDBJ whole genome shotgun (WGS) entry which is preliminary data.</text>
</comment>
<reference evidence="2 3" key="1">
    <citation type="submission" date="2021-07" db="EMBL/GenBank/DDBJ databases">
        <title>Clostridium weizhouense sp. nov., an anaerobic bacterium isolated from activated sludge of Petroleum wastewater.</title>
        <authorList>
            <person name="Li Q."/>
        </authorList>
    </citation>
    <scope>NUCLEOTIDE SEQUENCE [LARGE SCALE GENOMIC DNA]</scope>
    <source>
        <strain evidence="2 3">YB-6</strain>
    </source>
</reference>
<keyword evidence="1" id="KW-0812">Transmembrane</keyword>
<keyword evidence="1" id="KW-0472">Membrane</keyword>
<proteinExistence type="predicted"/>
<gene>
    <name evidence="2" type="ORF">KYD98_10990</name>
</gene>
<dbReference type="Proteomes" id="UP001519921">
    <property type="component" value="Unassembled WGS sequence"/>
</dbReference>
<sequence length="280" mass="32611">MYIFLIILSMLSVIVAEYIANAFIGFSILNLSFWVVIPAGGALIGMFLGWAFSTAFRKSNKKFSKKHCLIAVVVSILTFIGINYMEYRTTYLLDDYTISRTFEGSPISEFVYTDDNGIEKQMTFINYQKYLLDNLDSTIRFKSGKTMDVKTSGKINYIVYFLQLIAMIIFTTLYFVINLSDFKYCDNCKRYYTLKKLFEFSPSDYDIVMNKFENVNDSLLDLKEFCNRRRKFHNDVYFKATLMYCKECKNGEIIIKKHKGNDSDNIKNITLDSFSVESLI</sequence>
<keyword evidence="1" id="KW-1133">Transmembrane helix</keyword>
<dbReference type="EMBL" id="JAHXPT010000008">
    <property type="protein sequence ID" value="MBW6410621.1"/>
    <property type="molecule type" value="Genomic_DNA"/>
</dbReference>
<evidence type="ECO:0000256" key="1">
    <source>
        <dbReference type="SAM" id="Phobius"/>
    </source>
</evidence>
<feature type="transmembrane region" description="Helical" evidence="1">
    <location>
        <begin position="32"/>
        <end position="56"/>
    </location>
</feature>
<feature type="transmembrane region" description="Helical" evidence="1">
    <location>
        <begin position="157"/>
        <end position="177"/>
    </location>
</feature>
<dbReference type="RefSeq" id="WP_219780085.1">
    <property type="nucleotide sequence ID" value="NZ_JAHXPT010000008.1"/>
</dbReference>
<organism evidence="2 3">
    <name type="scientific">Clostridium weizhouense</name>
    <dbReference type="NCBI Taxonomy" id="2859781"/>
    <lineage>
        <taxon>Bacteria</taxon>
        <taxon>Bacillati</taxon>
        <taxon>Bacillota</taxon>
        <taxon>Clostridia</taxon>
        <taxon>Eubacteriales</taxon>
        <taxon>Clostridiaceae</taxon>
        <taxon>Clostridium</taxon>
    </lineage>
</organism>
<protein>
    <submittedName>
        <fullName evidence="2">Uncharacterized protein</fullName>
    </submittedName>
</protein>
<feature type="transmembrane region" description="Helical" evidence="1">
    <location>
        <begin position="68"/>
        <end position="85"/>
    </location>
</feature>
<evidence type="ECO:0000313" key="3">
    <source>
        <dbReference type="Proteomes" id="UP001519921"/>
    </source>
</evidence>
<keyword evidence="3" id="KW-1185">Reference proteome</keyword>
<name>A0ABS7AQF1_9CLOT</name>
<evidence type="ECO:0000313" key="2">
    <source>
        <dbReference type="EMBL" id="MBW6410621.1"/>
    </source>
</evidence>